<comment type="caution">
    <text evidence="1">The sequence shown here is derived from an EMBL/GenBank/DDBJ whole genome shotgun (WGS) entry which is preliminary data.</text>
</comment>
<protein>
    <submittedName>
        <fullName evidence="1">Uncharacterized protein</fullName>
    </submittedName>
</protein>
<dbReference type="EMBL" id="JAPDFR010000010">
    <property type="protein sequence ID" value="KAK0382850.1"/>
    <property type="molecule type" value="Genomic_DNA"/>
</dbReference>
<accession>A0AA39L3Q0</accession>
<name>A0AA39L3Q0_SARSR</name>
<gene>
    <name evidence="1" type="ORF">NLU13_9945</name>
</gene>
<dbReference type="Proteomes" id="UP001175261">
    <property type="component" value="Unassembled WGS sequence"/>
</dbReference>
<proteinExistence type="predicted"/>
<sequence length="119" mass="13858">MPLSTEAMIAIIALFTSLPATVYGLIQLCTGRHRMSYQATPEIRATQAQFTADGLQALDGLQANRSRCPPLPDHDIEYGYCRHLLECSFCREQQHQYDDTYIRMYRRQTRRPVNFQCRR</sequence>
<keyword evidence="2" id="KW-1185">Reference proteome</keyword>
<dbReference type="AlphaFoldDB" id="A0AA39L3Q0"/>
<evidence type="ECO:0000313" key="1">
    <source>
        <dbReference type="EMBL" id="KAK0382850.1"/>
    </source>
</evidence>
<evidence type="ECO:0000313" key="2">
    <source>
        <dbReference type="Proteomes" id="UP001175261"/>
    </source>
</evidence>
<reference evidence="1" key="1">
    <citation type="submission" date="2022-10" db="EMBL/GenBank/DDBJ databases">
        <title>Determination and structural analysis of whole genome sequence of Sarocladium strictum F4-1.</title>
        <authorList>
            <person name="Hu L."/>
            <person name="Jiang Y."/>
        </authorList>
    </citation>
    <scope>NUCLEOTIDE SEQUENCE</scope>
    <source>
        <strain evidence="1">F4-1</strain>
    </source>
</reference>
<organism evidence="1 2">
    <name type="scientific">Sarocladium strictum</name>
    <name type="common">Black bundle disease fungus</name>
    <name type="synonym">Acremonium strictum</name>
    <dbReference type="NCBI Taxonomy" id="5046"/>
    <lineage>
        <taxon>Eukaryota</taxon>
        <taxon>Fungi</taxon>
        <taxon>Dikarya</taxon>
        <taxon>Ascomycota</taxon>
        <taxon>Pezizomycotina</taxon>
        <taxon>Sordariomycetes</taxon>
        <taxon>Hypocreomycetidae</taxon>
        <taxon>Hypocreales</taxon>
        <taxon>Sarocladiaceae</taxon>
        <taxon>Sarocladium</taxon>
    </lineage>
</organism>